<proteinExistence type="predicted"/>
<reference evidence="2" key="1">
    <citation type="submission" date="2018-05" db="EMBL/GenBank/DDBJ databases">
        <authorList>
            <person name="Lanie J.A."/>
            <person name="Ng W.-L."/>
            <person name="Kazmierczak K.M."/>
            <person name="Andrzejewski T.M."/>
            <person name="Davidsen T.M."/>
            <person name="Wayne K.J."/>
            <person name="Tettelin H."/>
            <person name="Glass J.I."/>
            <person name="Rusch D."/>
            <person name="Podicherti R."/>
            <person name="Tsui H.-C.T."/>
            <person name="Winkler M.E."/>
        </authorList>
    </citation>
    <scope>NUCLEOTIDE SEQUENCE</scope>
</reference>
<dbReference type="AlphaFoldDB" id="A0A382ARV5"/>
<organism evidence="2">
    <name type="scientific">marine metagenome</name>
    <dbReference type="NCBI Taxonomy" id="408172"/>
    <lineage>
        <taxon>unclassified sequences</taxon>
        <taxon>metagenomes</taxon>
        <taxon>ecological metagenomes</taxon>
    </lineage>
</organism>
<evidence type="ECO:0000313" key="2">
    <source>
        <dbReference type="EMBL" id="SVB04280.1"/>
    </source>
</evidence>
<protein>
    <submittedName>
        <fullName evidence="2">Uncharacterized protein</fullName>
    </submittedName>
</protein>
<name>A0A382ARV5_9ZZZZ</name>
<evidence type="ECO:0000256" key="1">
    <source>
        <dbReference type="SAM" id="MobiDB-lite"/>
    </source>
</evidence>
<accession>A0A382ARV5</accession>
<sequence>MSIDFDNQAGRENYLNEKLDNLLSGINATYGQVLLDELMIRLQRTITDFNEEVQSIMDDLKVSSERRSNLIHDLMEGKELSPGKIDTDESDESDVSSDNVAEMSEWEKRLEGK</sequence>
<feature type="region of interest" description="Disordered" evidence="1">
    <location>
        <begin position="74"/>
        <end position="113"/>
    </location>
</feature>
<dbReference type="EMBL" id="UINC01026577">
    <property type="protein sequence ID" value="SVB04280.1"/>
    <property type="molecule type" value="Genomic_DNA"/>
</dbReference>
<gene>
    <name evidence="2" type="ORF">METZ01_LOCUS157134</name>
</gene>
<feature type="compositionally biased region" description="Basic and acidic residues" evidence="1">
    <location>
        <begin position="74"/>
        <end position="87"/>
    </location>
</feature>